<comment type="caution">
    <text evidence="2">The sequence shown here is derived from an EMBL/GenBank/DDBJ whole genome shotgun (WGS) entry which is preliminary data.</text>
</comment>
<dbReference type="RefSeq" id="WP_012436120.1">
    <property type="nucleotide sequence ID" value="NZ_JBMVEN010000009.1"/>
</dbReference>
<evidence type="ECO:0000313" key="3">
    <source>
        <dbReference type="Proteomes" id="UP001189773"/>
    </source>
</evidence>
<dbReference type="Proteomes" id="UP001189773">
    <property type="component" value="Unassembled WGS sequence"/>
</dbReference>
<reference evidence="2 3" key="1">
    <citation type="submission" date="2023-07" db="EMBL/GenBank/DDBJ databases">
        <authorList>
            <person name="Peeters C."/>
        </authorList>
    </citation>
    <scope>NUCLEOTIDE SEQUENCE [LARGE SCALE GENOMIC DNA]</scope>
    <source>
        <strain evidence="2 3">LMG 18095</strain>
    </source>
</reference>
<dbReference type="EMBL" id="CATZAR010000021">
    <property type="protein sequence ID" value="CAJ0806325.1"/>
    <property type="molecule type" value="Genomic_DNA"/>
</dbReference>
<evidence type="ECO:0000256" key="1">
    <source>
        <dbReference type="SAM" id="MobiDB-lite"/>
    </source>
</evidence>
<feature type="compositionally biased region" description="Basic and acidic residues" evidence="1">
    <location>
        <begin position="63"/>
        <end position="74"/>
    </location>
</feature>
<feature type="region of interest" description="Disordered" evidence="1">
    <location>
        <begin position="54"/>
        <end position="74"/>
    </location>
</feature>
<organism evidence="2 3">
    <name type="scientific">Ralstonia thomasii</name>
    <dbReference type="NCBI Taxonomy" id="3058596"/>
    <lineage>
        <taxon>Bacteria</taxon>
        <taxon>Pseudomonadati</taxon>
        <taxon>Pseudomonadota</taxon>
        <taxon>Betaproteobacteria</taxon>
        <taxon>Burkholderiales</taxon>
        <taxon>Burkholderiaceae</taxon>
        <taxon>Ralstonia</taxon>
    </lineage>
</organism>
<protein>
    <recommendedName>
        <fullName evidence="4">HNH endonuclease</fullName>
    </recommendedName>
</protein>
<proteinExistence type="predicted"/>
<sequence>MAGKPTYIAELIREAKAAGRTRYFTGKPCRNGHVAERLVSTRDCVQCSLERTLSHRKAHPEHRKQSDAQYRERHRERVNAASISYYWRNAERLRPVLAQWAKKNPERAKAAQIVWKAANFAKRNAHEAKRRARKLQATPKWANTERIEAFYRTADALNMLTGDWHHVDHVVPLQGKTVCGLHNEFNLQILSGAENRSKSNRFWPDMP</sequence>
<name>A0ABN9JF28_9RALS</name>
<evidence type="ECO:0000313" key="2">
    <source>
        <dbReference type="EMBL" id="CAJ0806325.1"/>
    </source>
</evidence>
<gene>
    <name evidence="2" type="ORF">LMG18095_04422</name>
</gene>
<evidence type="ECO:0008006" key="4">
    <source>
        <dbReference type="Google" id="ProtNLM"/>
    </source>
</evidence>
<accession>A0ABN9JF28</accession>
<keyword evidence="3" id="KW-1185">Reference proteome</keyword>